<dbReference type="GO" id="GO:0006417">
    <property type="term" value="P:regulation of translation"/>
    <property type="evidence" value="ECO:0007669"/>
    <property type="project" value="UniProtKB-KW"/>
</dbReference>
<keyword evidence="11 16" id="KW-0689">Ribosomal protein</keyword>
<dbReference type="GO" id="GO:0035145">
    <property type="term" value="C:exon-exon junction complex"/>
    <property type="evidence" value="ECO:0007669"/>
    <property type="project" value="InterPro"/>
</dbReference>
<keyword evidence="5" id="KW-0813">Transport</keyword>
<keyword evidence="12" id="KW-0866">Nonsense-mediated mRNA decay</keyword>
<dbReference type="PANTHER" id="PTHR11761">
    <property type="entry name" value="50S/60S RIBOSOMAL PROTEIN L14/L23"/>
    <property type="match status" value="1"/>
</dbReference>
<protein>
    <recommendedName>
        <fullName evidence="17">Btz domain-containing protein</fullName>
    </recommendedName>
</protein>
<evidence type="ECO:0000256" key="6">
    <source>
        <dbReference type="ARBA" id="ARBA00022490"/>
    </source>
</evidence>
<evidence type="ECO:0000256" key="2">
    <source>
        <dbReference type="ARBA" id="ARBA00004496"/>
    </source>
</evidence>
<dbReference type="InterPro" id="IPR000218">
    <property type="entry name" value="Ribosomal_uL14"/>
</dbReference>
<dbReference type="PANTHER" id="PTHR11761:SF8">
    <property type="entry name" value="LARGE RIBOSOMAL SUBUNIT PROTEIN UL14"/>
    <property type="match status" value="1"/>
</dbReference>
<keyword evidence="8" id="KW-0509">mRNA transport</keyword>
<proteinExistence type="inferred from homology"/>
<evidence type="ECO:0000256" key="3">
    <source>
        <dbReference type="ARBA" id="ARBA00009548"/>
    </source>
</evidence>
<dbReference type="Gramene" id="Zm00001eb197600_T001">
    <property type="protein sequence ID" value="Zm00001eb197600_P001"/>
    <property type="gene ID" value="Zm00001eb197600"/>
</dbReference>
<reference evidence="19" key="1">
    <citation type="journal article" date="2009" name="Science">
        <title>The B73 maize genome: complexity, diversity, and dynamics.</title>
        <authorList>
            <person name="Schnable P.S."/>
            <person name="Ware D."/>
            <person name="Fulton R.S."/>
            <person name="Stein J.C."/>
            <person name="Wei F."/>
            <person name="Pasternak S."/>
            <person name="Liang C."/>
            <person name="Zhang J."/>
            <person name="Fulton L."/>
            <person name="Graves T.A."/>
            <person name="Minx P."/>
            <person name="Reily A.D."/>
            <person name="Courtney L."/>
            <person name="Kruchowski S.S."/>
            <person name="Tomlinson C."/>
            <person name="Strong C."/>
            <person name="Delehaunty K."/>
            <person name="Fronick C."/>
            <person name="Courtney B."/>
            <person name="Rock S.M."/>
            <person name="Belter E."/>
            <person name="Du F."/>
            <person name="Kim K."/>
            <person name="Abbott R.M."/>
            <person name="Cotton M."/>
            <person name="Levy A."/>
            <person name="Marchetto P."/>
            <person name="Ochoa K."/>
            <person name="Jackson S.M."/>
            <person name="Gillam B."/>
            <person name="Chen W."/>
            <person name="Yan L."/>
            <person name="Higginbotham J."/>
            <person name="Cardenas M."/>
            <person name="Waligorski J."/>
            <person name="Applebaum E."/>
            <person name="Phelps L."/>
            <person name="Falcone J."/>
            <person name="Kanchi K."/>
            <person name="Thane T."/>
            <person name="Scimone A."/>
            <person name="Thane N."/>
            <person name="Henke J."/>
            <person name="Wang T."/>
            <person name="Ruppert J."/>
            <person name="Shah N."/>
            <person name="Rotter K."/>
            <person name="Hodges J."/>
            <person name="Ingenthron E."/>
            <person name="Cordes M."/>
            <person name="Kohlberg S."/>
            <person name="Sgro J."/>
            <person name="Delgado B."/>
            <person name="Mead K."/>
            <person name="Chinwalla A."/>
            <person name="Leonard S."/>
            <person name="Crouse K."/>
            <person name="Collura K."/>
            <person name="Kudrna D."/>
            <person name="Currie J."/>
            <person name="He R."/>
            <person name="Angelova A."/>
            <person name="Rajasekar S."/>
            <person name="Mueller T."/>
            <person name="Lomeli R."/>
            <person name="Scara G."/>
            <person name="Ko A."/>
            <person name="Delaney K."/>
            <person name="Wissotski M."/>
            <person name="Lopez G."/>
            <person name="Campos D."/>
            <person name="Braidotti M."/>
            <person name="Ashley E."/>
            <person name="Golser W."/>
            <person name="Kim H."/>
            <person name="Lee S."/>
            <person name="Lin J."/>
            <person name="Dujmic Z."/>
            <person name="Kim W."/>
            <person name="Talag J."/>
            <person name="Zuccolo A."/>
            <person name="Fan C."/>
            <person name="Sebastian A."/>
            <person name="Kramer M."/>
            <person name="Spiegel L."/>
            <person name="Nascimento L."/>
            <person name="Zutavern T."/>
            <person name="Miller B."/>
            <person name="Ambroise C."/>
            <person name="Muller S."/>
            <person name="Spooner W."/>
            <person name="Narechania A."/>
            <person name="Ren L."/>
            <person name="Wei S."/>
            <person name="Kumari S."/>
            <person name="Faga B."/>
            <person name="Levy M.J."/>
            <person name="McMahan L."/>
            <person name="Van Buren P."/>
            <person name="Vaughn M.W."/>
            <person name="Ying K."/>
            <person name="Yeh C.-T."/>
            <person name="Emrich S.J."/>
            <person name="Jia Y."/>
            <person name="Kalyanaraman A."/>
            <person name="Hsia A.-P."/>
            <person name="Barbazuk W.B."/>
            <person name="Baucom R.S."/>
            <person name="Brutnell T.P."/>
            <person name="Carpita N.C."/>
            <person name="Chaparro C."/>
            <person name="Chia J.-M."/>
            <person name="Deragon J.-M."/>
            <person name="Estill J.C."/>
            <person name="Fu Y."/>
            <person name="Jeddeloh J.A."/>
            <person name="Han Y."/>
            <person name="Lee H."/>
            <person name="Li P."/>
            <person name="Lisch D.R."/>
            <person name="Liu S."/>
            <person name="Liu Z."/>
            <person name="Nagel D.H."/>
            <person name="McCann M.C."/>
            <person name="SanMiguel P."/>
            <person name="Myers A.M."/>
            <person name="Nettleton D."/>
            <person name="Nguyen J."/>
            <person name="Penning B.W."/>
            <person name="Ponnala L."/>
            <person name="Schneider K.L."/>
            <person name="Schwartz D.C."/>
            <person name="Sharma A."/>
            <person name="Soderlund C."/>
            <person name="Springer N.M."/>
            <person name="Sun Q."/>
            <person name="Wang H."/>
            <person name="Waterman M."/>
            <person name="Westerman R."/>
            <person name="Wolfgruber T.K."/>
            <person name="Yang L."/>
            <person name="Yu Y."/>
            <person name="Zhang L."/>
            <person name="Zhou S."/>
            <person name="Zhu Q."/>
            <person name="Bennetzen J.L."/>
            <person name="Dawe R.K."/>
            <person name="Jiang J."/>
            <person name="Jiang N."/>
            <person name="Presting G.G."/>
            <person name="Wessler S.R."/>
            <person name="Aluru S."/>
            <person name="Martienssen R.A."/>
            <person name="Clifton S.W."/>
            <person name="McCombie W.R."/>
            <person name="Wing R.A."/>
            <person name="Wilson R.K."/>
        </authorList>
    </citation>
    <scope>NUCLEOTIDE SEQUENCE [LARGE SCALE GENOMIC DNA]</scope>
    <source>
        <strain evidence="19">cv. B73</strain>
    </source>
</reference>
<feature type="domain" description="Btz" evidence="17">
    <location>
        <begin position="3"/>
        <end position="36"/>
    </location>
</feature>
<reference evidence="18" key="3">
    <citation type="submission" date="2021-05" db="UniProtKB">
        <authorList>
            <consortium name="EnsemblPlants"/>
        </authorList>
    </citation>
    <scope>IDENTIFICATION</scope>
    <source>
        <strain evidence="18">cv. B73</strain>
    </source>
</reference>
<evidence type="ECO:0000256" key="4">
    <source>
        <dbReference type="ARBA" id="ARBA00010745"/>
    </source>
</evidence>
<dbReference type="GO" id="GO:0006397">
    <property type="term" value="P:mRNA processing"/>
    <property type="evidence" value="ECO:0007669"/>
    <property type="project" value="UniProtKB-KW"/>
</dbReference>
<evidence type="ECO:0000256" key="1">
    <source>
        <dbReference type="ARBA" id="ARBA00004123"/>
    </source>
</evidence>
<keyword evidence="10" id="KW-0694">RNA-binding</keyword>
<dbReference type="Pfam" id="PF00238">
    <property type="entry name" value="Ribosomal_L14"/>
    <property type="match status" value="1"/>
</dbReference>
<dbReference type="EnsemblPlants" id="Zm00001eb197600_T001">
    <property type="protein sequence ID" value="Zm00001eb197600_P001"/>
    <property type="gene ID" value="Zm00001eb197600"/>
</dbReference>
<evidence type="ECO:0000256" key="5">
    <source>
        <dbReference type="ARBA" id="ARBA00022448"/>
    </source>
</evidence>
<name>A0A804NZB9_MAIZE</name>
<keyword evidence="13" id="KW-0508">mRNA splicing</keyword>
<keyword evidence="6" id="KW-0963">Cytoplasm</keyword>
<keyword evidence="19" id="KW-1185">Reference proteome</keyword>
<evidence type="ECO:0000256" key="7">
    <source>
        <dbReference type="ARBA" id="ARBA00022664"/>
    </source>
</evidence>
<dbReference type="GO" id="GO:0003735">
    <property type="term" value="F:structural constituent of ribosome"/>
    <property type="evidence" value="ECO:0007669"/>
    <property type="project" value="InterPro"/>
</dbReference>
<comment type="similarity">
    <text evidence="3">Belongs to the CASC3 family.</text>
</comment>
<comment type="similarity">
    <text evidence="4 16">Belongs to the universal ribosomal protein uL14 family.</text>
</comment>
<keyword evidence="7" id="KW-0507">mRNA processing</keyword>
<evidence type="ECO:0000256" key="8">
    <source>
        <dbReference type="ARBA" id="ARBA00022816"/>
    </source>
</evidence>
<dbReference type="GO" id="GO:0005840">
    <property type="term" value="C:ribosome"/>
    <property type="evidence" value="ECO:0007669"/>
    <property type="project" value="UniProtKB-KW"/>
</dbReference>
<evidence type="ECO:0000313" key="18">
    <source>
        <dbReference type="EnsemblPlants" id="Zm00001eb197600_P001"/>
    </source>
</evidence>
<dbReference type="GO" id="GO:0051028">
    <property type="term" value="P:mRNA transport"/>
    <property type="evidence" value="ECO:0007669"/>
    <property type="project" value="UniProtKB-KW"/>
</dbReference>
<dbReference type="InParanoid" id="A0A804NZB9"/>
<reference evidence="18" key="2">
    <citation type="submission" date="2019-07" db="EMBL/GenBank/DDBJ databases">
        <authorList>
            <person name="Seetharam A."/>
            <person name="Woodhouse M."/>
            <person name="Cannon E."/>
        </authorList>
    </citation>
    <scope>NUCLEOTIDE SEQUENCE [LARGE SCALE GENOMIC DNA]</scope>
    <source>
        <strain evidence="18">cv. B73</strain>
    </source>
</reference>
<dbReference type="Proteomes" id="UP000007305">
    <property type="component" value="Chromosome 4"/>
</dbReference>
<evidence type="ECO:0000256" key="11">
    <source>
        <dbReference type="ARBA" id="ARBA00022980"/>
    </source>
</evidence>
<evidence type="ECO:0000256" key="15">
    <source>
        <dbReference type="ARBA" id="ARBA00023274"/>
    </source>
</evidence>
<evidence type="ECO:0000259" key="17">
    <source>
        <dbReference type="Pfam" id="PF09405"/>
    </source>
</evidence>
<dbReference type="GO" id="GO:0006412">
    <property type="term" value="P:translation"/>
    <property type="evidence" value="ECO:0007669"/>
    <property type="project" value="InterPro"/>
</dbReference>
<accession>A0A804NZB9</accession>
<evidence type="ECO:0000256" key="16">
    <source>
        <dbReference type="RuleBase" id="RU003949"/>
    </source>
</evidence>
<dbReference type="GO" id="GO:1990904">
    <property type="term" value="C:ribonucleoprotein complex"/>
    <property type="evidence" value="ECO:0007669"/>
    <property type="project" value="UniProtKB-KW"/>
</dbReference>
<dbReference type="AlphaFoldDB" id="A0A804NZB9"/>
<evidence type="ECO:0000313" key="19">
    <source>
        <dbReference type="Proteomes" id="UP000007305"/>
    </source>
</evidence>
<dbReference type="Gene3D" id="2.40.150.20">
    <property type="entry name" value="Ribosomal protein L14"/>
    <property type="match status" value="1"/>
</dbReference>
<evidence type="ECO:0000256" key="13">
    <source>
        <dbReference type="ARBA" id="ARBA00023187"/>
    </source>
</evidence>
<evidence type="ECO:0000256" key="10">
    <source>
        <dbReference type="ARBA" id="ARBA00022884"/>
    </source>
</evidence>
<dbReference type="InterPro" id="IPR018545">
    <property type="entry name" value="Btz_dom"/>
</dbReference>
<comment type="subcellular location">
    <subcellularLocation>
        <location evidence="2">Cytoplasm</location>
    </subcellularLocation>
    <subcellularLocation>
        <location evidence="1">Nucleus</location>
    </subcellularLocation>
</comment>
<evidence type="ECO:0000256" key="9">
    <source>
        <dbReference type="ARBA" id="ARBA00022845"/>
    </source>
</evidence>
<dbReference type="GO" id="GO:0005737">
    <property type="term" value="C:cytoplasm"/>
    <property type="evidence" value="ECO:0007669"/>
    <property type="project" value="UniProtKB-SubCell"/>
</dbReference>
<keyword evidence="15 16" id="KW-0687">Ribonucleoprotein</keyword>
<sequence>MVNTRRLWSPKDEQAWVHDRFDVMDMHDFHGDNARTSVLQLSASVDPVSHQVKVCEFGSARILNLCASALRLSLNGHQSKGNAESDNVGVIVNPKGDMKGFSITGPIGKECADLWPRIASAANAIV</sequence>
<dbReference type="GO" id="GO:0003729">
    <property type="term" value="F:mRNA binding"/>
    <property type="evidence" value="ECO:0007669"/>
    <property type="project" value="InterPro"/>
</dbReference>
<dbReference type="GO" id="GO:0008380">
    <property type="term" value="P:RNA splicing"/>
    <property type="evidence" value="ECO:0007669"/>
    <property type="project" value="UniProtKB-KW"/>
</dbReference>
<organism evidence="18 19">
    <name type="scientific">Zea mays</name>
    <name type="common">Maize</name>
    <dbReference type="NCBI Taxonomy" id="4577"/>
    <lineage>
        <taxon>Eukaryota</taxon>
        <taxon>Viridiplantae</taxon>
        <taxon>Streptophyta</taxon>
        <taxon>Embryophyta</taxon>
        <taxon>Tracheophyta</taxon>
        <taxon>Spermatophyta</taxon>
        <taxon>Magnoliopsida</taxon>
        <taxon>Liliopsida</taxon>
        <taxon>Poales</taxon>
        <taxon>Poaceae</taxon>
        <taxon>PACMAD clade</taxon>
        <taxon>Panicoideae</taxon>
        <taxon>Andropogonodae</taxon>
        <taxon>Andropogoneae</taxon>
        <taxon>Tripsacinae</taxon>
        <taxon>Zea</taxon>
    </lineage>
</organism>
<evidence type="ECO:0000256" key="14">
    <source>
        <dbReference type="ARBA" id="ARBA00023242"/>
    </source>
</evidence>
<dbReference type="GO" id="GO:0000184">
    <property type="term" value="P:nuclear-transcribed mRNA catabolic process, nonsense-mediated decay"/>
    <property type="evidence" value="ECO:0007669"/>
    <property type="project" value="UniProtKB-KW"/>
</dbReference>
<dbReference type="SUPFAM" id="SSF50193">
    <property type="entry name" value="Ribosomal protein L14"/>
    <property type="match status" value="1"/>
</dbReference>
<dbReference type="InterPro" id="IPR036853">
    <property type="entry name" value="Ribosomal_uL14_sf"/>
</dbReference>
<keyword evidence="9" id="KW-0810">Translation regulation</keyword>
<dbReference type="Pfam" id="PF09405">
    <property type="entry name" value="Btz"/>
    <property type="match status" value="1"/>
</dbReference>
<keyword evidence="14" id="KW-0539">Nucleus</keyword>
<evidence type="ECO:0000256" key="12">
    <source>
        <dbReference type="ARBA" id="ARBA00023161"/>
    </source>
</evidence>